<sequence>MKLHVFDSCPFCVRVKTIIGLKKIDCEISPMILGQCPESLNGKLERLSVPVLEQKQQVGKGTVMVESLDIIRYLDQQDEPMFTSYEISEALNNLLKRLYPISAQLLYPRMLQLNLPELSTPAALSLFVESRKEVLGQPIEVALQKTEEYIPKLKYLMEELESLIDINALILGERPLNIDDIAAFSELRNYTMIAELEMSDAMMSFVNFIASCSSISLYPPISH</sequence>
<feature type="domain" description="GST N-terminal" evidence="1">
    <location>
        <begin position="1"/>
        <end position="82"/>
    </location>
</feature>
<evidence type="ECO:0000313" key="2">
    <source>
        <dbReference type="EMBL" id="NLS11744.1"/>
    </source>
</evidence>
<evidence type="ECO:0000313" key="3">
    <source>
        <dbReference type="Proteomes" id="UP000535589"/>
    </source>
</evidence>
<dbReference type="Gene3D" id="1.20.1050.10">
    <property type="match status" value="1"/>
</dbReference>
<proteinExistence type="predicted"/>
<comment type="caution">
    <text evidence="2">The sequence shown here is derived from an EMBL/GenBank/DDBJ whole genome shotgun (WGS) entry which is preliminary data.</text>
</comment>
<dbReference type="Gene3D" id="3.40.30.10">
    <property type="entry name" value="Glutaredoxin"/>
    <property type="match status" value="1"/>
</dbReference>
<name>A0A7X8TNF2_9VIBR</name>
<dbReference type="InterPro" id="IPR036282">
    <property type="entry name" value="Glutathione-S-Trfase_C_sf"/>
</dbReference>
<accession>A0A7X8TNF2</accession>
<dbReference type="PROSITE" id="PS50404">
    <property type="entry name" value="GST_NTER"/>
    <property type="match status" value="1"/>
</dbReference>
<keyword evidence="3" id="KW-1185">Reference proteome</keyword>
<dbReference type="AlphaFoldDB" id="A0A7X8TNF2"/>
<dbReference type="Pfam" id="PF13417">
    <property type="entry name" value="GST_N_3"/>
    <property type="match status" value="1"/>
</dbReference>
<dbReference type="Pfam" id="PF04399">
    <property type="entry name" value="Glutaredoxin2_C"/>
    <property type="match status" value="1"/>
</dbReference>
<dbReference type="SUPFAM" id="SSF52833">
    <property type="entry name" value="Thioredoxin-like"/>
    <property type="match status" value="1"/>
</dbReference>
<protein>
    <submittedName>
        <fullName evidence="2">Glutaredoxin 2</fullName>
    </submittedName>
</protein>
<dbReference type="Proteomes" id="UP000535589">
    <property type="component" value="Unassembled WGS sequence"/>
</dbReference>
<dbReference type="SUPFAM" id="SSF47616">
    <property type="entry name" value="GST C-terminal domain-like"/>
    <property type="match status" value="1"/>
</dbReference>
<organism evidence="2 3">
    <name type="scientific">Vibrio agarilyticus</name>
    <dbReference type="NCBI Taxonomy" id="2726741"/>
    <lineage>
        <taxon>Bacteria</taxon>
        <taxon>Pseudomonadati</taxon>
        <taxon>Pseudomonadota</taxon>
        <taxon>Gammaproteobacteria</taxon>
        <taxon>Vibrionales</taxon>
        <taxon>Vibrionaceae</taxon>
        <taxon>Vibrio</taxon>
    </lineage>
</organism>
<evidence type="ECO:0000259" key="1">
    <source>
        <dbReference type="PROSITE" id="PS50404"/>
    </source>
</evidence>
<dbReference type="InterPro" id="IPR004045">
    <property type="entry name" value="Glutathione_S-Trfase_N"/>
</dbReference>
<reference evidence="2 3" key="1">
    <citation type="submission" date="2020-04" db="EMBL/GenBank/DDBJ databases">
        <title>Vibrio sp. SM6, a novel species isolated from seawater.</title>
        <authorList>
            <person name="Wang X."/>
        </authorList>
    </citation>
    <scope>NUCLEOTIDE SEQUENCE [LARGE SCALE GENOMIC DNA]</scope>
    <source>
        <strain evidence="2 3">SM6</strain>
    </source>
</reference>
<dbReference type="InterPro" id="IPR007494">
    <property type="entry name" value="Glutaredoxin2_C"/>
</dbReference>
<dbReference type="EMBL" id="JABAIK010000002">
    <property type="protein sequence ID" value="NLS11744.1"/>
    <property type="molecule type" value="Genomic_DNA"/>
</dbReference>
<gene>
    <name evidence="2" type="primary">grxB</name>
    <name evidence="2" type="ORF">HGP28_02425</name>
</gene>
<dbReference type="NCBIfam" id="NF007702">
    <property type="entry name" value="PRK10387.1"/>
    <property type="match status" value="1"/>
</dbReference>
<dbReference type="InterPro" id="IPR036249">
    <property type="entry name" value="Thioredoxin-like_sf"/>
</dbReference>